<dbReference type="EMBL" id="SOBK01000004">
    <property type="protein sequence ID" value="TDT89017.1"/>
    <property type="molecule type" value="Genomic_DNA"/>
</dbReference>
<evidence type="ECO:0000313" key="2">
    <source>
        <dbReference type="EMBL" id="TDT89017.1"/>
    </source>
</evidence>
<evidence type="ECO:0000313" key="4">
    <source>
        <dbReference type="Proteomes" id="UP000295506"/>
    </source>
</evidence>
<reference evidence="1 3" key="1">
    <citation type="journal article" date="2016" name="Front. Microbiol.">
        <title>Genome Sequence of the Piezophilic, Mesophilic Sulfate-Reducing Bacterium Desulfovibrio indicus J2T.</title>
        <authorList>
            <person name="Cao J."/>
            <person name="Maignien L."/>
            <person name="Shao Z."/>
            <person name="Alain K."/>
            <person name="Jebbar M."/>
        </authorList>
    </citation>
    <scope>NUCLEOTIDE SEQUENCE [LARGE SCALE GENOMIC DNA]</scope>
    <source>
        <strain evidence="1 3">J2</strain>
    </source>
</reference>
<dbReference type="Proteomes" id="UP000295506">
    <property type="component" value="Unassembled WGS sequence"/>
</dbReference>
<sequence length="107" mass="11809">MSSLKKLGLLNRQGMLACNEGRCQDALFQLTQADRLARSMESPLHEAKVRNNMGVVYQMNGKFEEARVCFRIAADRAVAGAGDGNCLHRTINRNLDNLLTRSKGAEA</sequence>
<dbReference type="InterPro" id="IPR011990">
    <property type="entry name" value="TPR-like_helical_dom_sf"/>
</dbReference>
<reference evidence="2 4" key="2">
    <citation type="submission" date="2019-03" db="EMBL/GenBank/DDBJ databases">
        <title>Genomic Encyclopedia of Type Strains, Phase IV (KMG-IV): sequencing the most valuable type-strain genomes for metagenomic binning, comparative biology and taxonomic classification.</title>
        <authorList>
            <person name="Goeker M."/>
        </authorList>
    </citation>
    <scope>NUCLEOTIDE SEQUENCE [LARGE SCALE GENOMIC DNA]</scope>
    <source>
        <strain evidence="2 4">DSM 101483</strain>
    </source>
</reference>
<keyword evidence="3" id="KW-1185">Reference proteome</keyword>
<evidence type="ECO:0000313" key="3">
    <source>
        <dbReference type="Proteomes" id="UP000055611"/>
    </source>
</evidence>
<evidence type="ECO:0008006" key="5">
    <source>
        <dbReference type="Google" id="ProtNLM"/>
    </source>
</evidence>
<dbReference type="AlphaFoldDB" id="A0A126QLB1"/>
<dbReference type="RefSeq" id="WP_066801277.1">
    <property type="nucleotide sequence ID" value="NZ_CP014206.1"/>
</dbReference>
<name>A0A126QLB1_9BACT</name>
<dbReference type="SUPFAM" id="SSF48452">
    <property type="entry name" value="TPR-like"/>
    <property type="match status" value="1"/>
</dbReference>
<organism evidence="2 4">
    <name type="scientific">Pseudodesulfovibrio indicus</name>
    <dbReference type="NCBI Taxonomy" id="1716143"/>
    <lineage>
        <taxon>Bacteria</taxon>
        <taxon>Pseudomonadati</taxon>
        <taxon>Thermodesulfobacteriota</taxon>
        <taxon>Desulfovibrionia</taxon>
        <taxon>Desulfovibrionales</taxon>
        <taxon>Desulfovibrionaceae</taxon>
    </lineage>
</organism>
<dbReference type="Proteomes" id="UP000055611">
    <property type="component" value="Chromosome"/>
</dbReference>
<dbReference type="EMBL" id="CP014206">
    <property type="protein sequence ID" value="AMK10576.1"/>
    <property type="molecule type" value="Genomic_DNA"/>
</dbReference>
<proteinExistence type="predicted"/>
<evidence type="ECO:0000313" key="1">
    <source>
        <dbReference type="EMBL" id="AMK10576.1"/>
    </source>
</evidence>
<protein>
    <recommendedName>
        <fullName evidence="5">Tetratricopeptide repeat protein</fullName>
    </recommendedName>
</protein>
<dbReference type="Gene3D" id="1.25.40.10">
    <property type="entry name" value="Tetratricopeptide repeat domain"/>
    <property type="match status" value="1"/>
</dbReference>
<accession>A0A126QLB1</accession>
<gene>
    <name evidence="1" type="ORF">AWY79_05315</name>
    <name evidence="2" type="ORF">EDC59_10410</name>
</gene>
<dbReference type="OrthoDB" id="5461261at2"/>
<dbReference type="KEGG" id="dej:AWY79_05315"/>